<comment type="caution">
    <text evidence="3">The sequence shown here is derived from an EMBL/GenBank/DDBJ whole genome shotgun (WGS) entry which is preliminary data.</text>
</comment>
<proteinExistence type="predicted"/>
<feature type="compositionally biased region" description="Basic and acidic residues" evidence="1">
    <location>
        <begin position="87"/>
        <end position="110"/>
    </location>
</feature>
<name>A0A7Y8Y427_9FLAO</name>
<feature type="chain" id="PRO_5030544503" description="LTXXQ motif family protein" evidence="2">
    <location>
        <begin position="20"/>
        <end position="148"/>
    </location>
</feature>
<reference evidence="3 4" key="1">
    <citation type="submission" date="2020-07" db="EMBL/GenBank/DDBJ databases">
        <authorList>
            <person name="Sun Q."/>
        </authorList>
    </citation>
    <scope>NUCLEOTIDE SEQUENCE [LARGE SCALE GENOMIC DNA]</scope>
    <source>
        <strain evidence="3 4">MAH-1</strain>
    </source>
</reference>
<evidence type="ECO:0000256" key="2">
    <source>
        <dbReference type="SAM" id="SignalP"/>
    </source>
</evidence>
<organism evidence="3 4">
    <name type="scientific">Flavobacterium agri</name>
    <dbReference type="NCBI Taxonomy" id="2743471"/>
    <lineage>
        <taxon>Bacteria</taxon>
        <taxon>Pseudomonadati</taxon>
        <taxon>Bacteroidota</taxon>
        <taxon>Flavobacteriia</taxon>
        <taxon>Flavobacteriales</taxon>
        <taxon>Flavobacteriaceae</taxon>
        <taxon>Flavobacterium</taxon>
    </lineage>
</organism>
<dbReference type="EMBL" id="JACBJI010000007">
    <property type="protein sequence ID" value="NYA72218.1"/>
    <property type="molecule type" value="Genomic_DNA"/>
</dbReference>
<sequence>MKMRFALLICLFCVVSASAQIRRNSTGINAIDQQHDMQGSNKGPTPEEQLNTTMQKITADVGLNGLQEAAIRNILKEQMVQLTALRQDSRPESEKMDEARLISEKSDKEIQSLLDPGQLEKYNALKEELRSGKKKKKKKEKDQETVHE</sequence>
<keyword evidence="4" id="KW-1185">Reference proteome</keyword>
<accession>A0A7Y8Y427</accession>
<evidence type="ECO:0000313" key="3">
    <source>
        <dbReference type="EMBL" id="NYA72218.1"/>
    </source>
</evidence>
<gene>
    <name evidence="3" type="ORF">HZF10_14910</name>
</gene>
<feature type="region of interest" description="Disordered" evidence="1">
    <location>
        <begin position="85"/>
        <end position="148"/>
    </location>
</feature>
<evidence type="ECO:0000256" key="1">
    <source>
        <dbReference type="SAM" id="MobiDB-lite"/>
    </source>
</evidence>
<evidence type="ECO:0008006" key="5">
    <source>
        <dbReference type="Google" id="ProtNLM"/>
    </source>
</evidence>
<dbReference type="RefSeq" id="WP_176007024.1">
    <property type="nucleotide sequence ID" value="NZ_JABWMI010000018.1"/>
</dbReference>
<dbReference type="Proteomes" id="UP000535020">
    <property type="component" value="Unassembled WGS sequence"/>
</dbReference>
<feature type="signal peptide" evidence="2">
    <location>
        <begin position="1"/>
        <end position="19"/>
    </location>
</feature>
<dbReference type="AlphaFoldDB" id="A0A7Y8Y427"/>
<keyword evidence="2" id="KW-0732">Signal</keyword>
<protein>
    <recommendedName>
        <fullName evidence="5">LTXXQ motif family protein</fullName>
    </recommendedName>
</protein>
<evidence type="ECO:0000313" key="4">
    <source>
        <dbReference type="Proteomes" id="UP000535020"/>
    </source>
</evidence>